<proteinExistence type="inferred from homology"/>
<reference evidence="4" key="1">
    <citation type="journal article" date="2019" name="Int. J. Syst. Evol. Microbiol.">
        <title>The Global Catalogue of Microorganisms (GCM) 10K type strain sequencing project: providing services to taxonomists for standard genome sequencing and annotation.</title>
        <authorList>
            <consortium name="The Broad Institute Genomics Platform"/>
            <consortium name="The Broad Institute Genome Sequencing Center for Infectious Disease"/>
            <person name="Wu L."/>
            <person name="Ma J."/>
        </authorList>
    </citation>
    <scope>NUCLEOTIDE SEQUENCE [LARGE SCALE GENOMIC DNA]</scope>
    <source>
        <strain evidence="4">CGMCC 4.7020</strain>
    </source>
</reference>
<evidence type="ECO:0000313" key="3">
    <source>
        <dbReference type="EMBL" id="MFD1308475.1"/>
    </source>
</evidence>
<evidence type="ECO:0000259" key="2">
    <source>
        <dbReference type="Pfam" id="PF08327"/>
    </source>
</evidence>
<evidence type="ECO:0000313" key="4">
    <source>
        <dbReference type="Proteomes" id="UP001597058"/>
    </source>
</evidence>
<accession>A0ABW3XGF5</accession>
<dbReference type="InterPro" id="IPR013538">
    <property type="entry name" value="ASHA1/2-like_C"/>
</dbReference>
<dbReference type="RefSeq" id="WP_381234205.1">
    <property type="nucleotide sequence ID" value="NZ_JBHSKH010000020.1"/>
</dbReference>
<dbReference type="SUPFAM" id="SSF55961">
    <property type="entry name" value="Bet v1-like"/>
    <property type="match status" value="1"/>
</dbReference>
<comment type="caution">
    <text evidence="3">The sequence shown here is derived from an EMBL/GenBank/DDBJ whole genome shotgun (WGS) entry which is preliminary data.</text>
</comment>
<dbReference type="InterPro" id="IPR023393">
    <property type="entry name" value="START-like_dom_sf"/>
</dbReference>
<dbReference type="Proteomes" id="UP001597058">
    <property type="component" value="Unassembled WGS sequence"/>
</dbReference>
<organism evidence="3 4">
    <name type="scientific">Streptomyces kaempferi</name>
    <dbReference type="NCBI Taxonomy" id="333725"/>
    <lineage>
        <taxon>Bacteria</taxon>
        <taxon>Bacillati</taxon>
        <taxon>Actinomycetota</taxon>
        <taxon>Actinomycetes</taxon>
        <taxon>Kitasatosporales</taxon>
        <taxon>Streptomycetaceae</taxon>
        <taxon>Streptomyces</taxon>
    </lineage>
</organism>
<dbReference type="Pfam" id="PF08327">
    <property type="entry name" value="AHSA1"/>
    <property type="match status" value="1"/>
</dbReference>
<name>A0ABW3XGF5_9ACTN</name>
<feature type="domain" description="Activator of Hsp90 ATPase homologue 1/2-like C-terminal" evidence="2">
    <location>
        <begin position="29"/>
        <end position="138"/>
    </location>
</feature>
<protein>
    <submittedName>
        <fullName evidence="3">SRPBCC family protein</fullName>
    </submittedName>
</protein>
<dbReference type="Gene3D" id="3.30.530.20">
    <property type="match status" value="1"/>
</dbReference>
<comment type="similarity">
    <text evidence="1">Belongs to the AHA1 family.</text>
</comment>
<evidence type="ECO:0000256" key="1">
    <source>
        <dbReference type="ARBA" id="ARBA00006817"/>
    </source>
</evidence>
<dbReference type="CDD" id="cd08899">
    <property type="entry name" value="SRPBCC_CalC_Aha1-like_6"/>
    <property type="match status" value="1"/>
</dbReference>
<sequence>MSAERTALTGTYLTLDDGRPAVRFSRTYDHPIARVWEFVTDPEELAGWFPSRAEIELRPGGTIRFSGDPNMSNSTGRVIAVDPPRHLSFDWGGDELHFDLEALDGKRTRFTLTNVLAAEDTAARNGAGWEVCLAALDAKVLGRQHSPGPHAGAGAPWPEIYRAYLAAGVPSGAQVPGMD</sequence>
<keyword evidence="4" id="KW-1185">Reference proteome</keyword>
<gene>
    <name evidence="3" type="ORF">ACFQ5X_21790</name>
</gene>
<dbReference type="EMBL" id="JBHTMM010000027">
    <property type="protein sequence ID" value="MFD1308475.1"/>
    <property type="molecule type" value="Genomic_DNA"/>
</dbReference>